<comment type="caution">
    <text evidence="1">The sequence shown here is derived from an EMBL/GenBank/DDBJ whole genome shotgun (WGS) entry which is preliminary data.</text>
</comment>
<proteinExistence type="predicted"/>
<evidence type="ECO:0000313" key="2">
    <source>
        <dbReference type="Proteomes" id="UP001164539"/>
    </source>
</evidence>
<name>A0ACC1YM64_MELAZ</name>
<organism evidence="1 2">
    <name type="scientific">Melia azedarach</name>
    <name type="common">Chinaberry tree</name>
    <dbReference type="NCBI Taxonomy" id="155640"/>
    <lineage>
        <taxon>Eukaryota</taxon>
        <taxon>Viridiplantae</taxon>
        <taxon>Streptophyta</taxon>
        <taxon>Embryophyta</taxon>
        <taxon>Tracheophyta</taxon>
        <taxon>Spermatophyta</taxon>
        <taxon>Magnoliopsida</taxon>
        <taxon>eudicotyledons</taxon>
        <taxon>Gunneridae</taxon>
        <taxon>Pentapetalae</taxon>
        <taxon>rosids</taxon>
        <taxon>malvids</taxon>
        <taxon>Sapindales</taxon>
        <taxon>Meliaceae</taxon>
        <taxon>Melia</taxon>
    </lineage>
</organism>
<dbReference type="EMBL" id="CM051395">
    <property type="protein sequence ID" value="KAJ4724501.1"/>
    <property type="molecule type" value="Genomic_DNA"/>
</dbReference>
<dbReference type="Proteomes" id="UP001164539">
    <property type="component" value="Chromosome 2"/>
</dbReference>
<accession>A0ACC1YM64</accession>
<gene>
    <name evidence="1" type="ORF">OWV82_003487</name>
</gene>
<reference evidence="1 2" key="1">
    <citation type="journal article" date="2023" name="Science">
        <title>Complex scaffold remodeling in plant triterpene biosynthesis.</title>
        <authorList>
            <person name="De La Pena R."/>
            <person name="Hodgson H."/>
            <person name="Liu J.C."/>
            <person name="Stephenson M.J."/>
            <person name="Martin A.C."/>
            <person name="Owen C."/>
            <person name="Harkess A."/>
            <person name="Leebens-Mack J."/>
            <person name="Jimenez L.E."/>
            <person name="Osbourn A."/>
            <person name="Sattely E.S."/>
        </authorList>
    </citation>
    <scope>NUCLEOTIDE SEQUENCE [LARGE SCALE GENOMIC DNA]</scope>
    <source>
        <strain evidence="2">cv. JPN11</strain>
        <tissue evidence="1">Leaf</tissue>
    </source>
</reference>
<keyword evidence="2" id="KW-1185">Reference proteome</keyword>
<protein>
    <submittedName>
        <fullName evidence="1">Casbene synthase</fullName>
    </submittedName>
</protein>
<sequence>MSTIFCNLHMALPALVPAKTVQYFSLLFSKLPPKLFFCTNSSVCRSAQACLAAGKNINENYRPLANFRPTIWKDTFNSMTSSNSEFGYDNLFEEMKEEVKEMLRAASSTNDQLEEVILIDTLCRLGVSYHFETEIEERLHQIFEAHSNLAAAENDSDLHTVASIFRIFRQHGFKMSSDVFNKFKDYDGKFKESLTGDVRGMLSLYEAAHLRVHGEDILEEALTFTKSYLKTLAPKSSPKLAKYIFEAIEQPFHTGVPRFEAHKYISFYEHEESRNNTLLVFAKLDFNRVQLLHQQELNYLISWWKDLNFRSTYSYSRDRIVEIYLWSVAQYYEPGYSRGRIIFTKIFMLLVVIDDTYDAYATLDELQCFTDAIERWDIDALSQLPNYLKPLYSSLLNLFEELNNEMIEEGRSYSISFTKDMMKEVVRAYFVEAQWFREGFVPLFDERMSNALITGTCVLDPSAAFIGMGEIAGIHAFEWLQSRPKVMISSFTLSRLIADMVSHEAEQERGHVASVVESYMKEYGTSKEETVEKFKIMISNAWKDINEECMRPTIVPLRLMNVVINIARLVEVFYKKVDGVTNPEYLKDYVTKLFIQQMHI</sequence>
<evidence type="ECO:0000313" key="1">
    <source>
        <dbReference type="EMBL" id="KAJ4724501.1"/>
    </source>
</evidence>